<feature type="transmembrane region" description="Helical" evidence="2">
    <location>
        <begin position="47"/>
        <end position="67"/>
    </location>
</feature>
<accession>A0ABY6FZX0</accession>
<reference evidence="3" key="1">
    <citation type="submission" date="2022-10" db="EMBL/GenBank/DDBJ databases">
        <title>Whole-Genome Sequencing of Brachybacterium huguangmaarense BRM-3, Isolated from Betula schmidtii.</title>
        <authorList>
            <person name="Haam D."/>
        </authorList>
    </citation>
    <scope>NUCLEOTIDE SEQUENCE</scope>
    <source>
        <strain evidence="3">BRM-3</strain>
    </source>
</reference>
<feature type="transmembrane region" description="Helical" evidence="2">
    <location>
        <begin position="124"/>
        <end position="145"/>
    </location>
</feature>
<keyword evidence="4" id="KW-1185">Reference proteome</keyword>
<feature type="compositionally biased region" description="Basic and acidic residues" evidence="1">
    <location>
        <begin position="173"/>
        <end position="196"/>
    </location>
</feature>
<dbReference type="InterPro" id="IPR019051">
    <property type="entry name" value="Trp_biosyn_TM_oprn/chp"/>
</dbReference>
<evidence type="ECO:0000256" key="2">
    <source>
        <dbReference type="SAM" id="Phobius"/>
    </source>
</evidence>
<dbReference type="Pfam" id="PF09534">
    <property type="entry name" value="Trp_oprn_chp"/>
    <property type="match status" value="1"/>
</dbReference>
<feature type="compositionally biased region" description="Low complexity" evidence="1">
    <location>
        <begin position="159"/>
        <end position="170"/>
    </location>
</feature>
<keyword evidence="2" id="KW-1133">Transmembrane helix</keyword>
<keyword evidence="2" id="KW-0812">Transmembrane</keyword>
<organism evidence="3 4">
    <name type="scientific">Brachybacterium huguangmaarense</name>
    <dbReference type="NCBI Taxonomy" id="1652028"/>
    <lineage>
        <taxon>Bacteria</taxon>
        <taxon>Bacillati</taxon>
        <taxon>Actinomycetota</taxon>
        <taxon>Actinomycetes</taxon>
        <taxon>Micrococcales</taxon>
        <taxon>Dermabacteraceae</taxon>
        <taxon>Brachybacterium</taxon>
    </lineage>
</organism>
<dbReference type="Proteomes" id="UP001164305">
    <property type="component" value="Chromosome"/>
</dbReference>
<evidence type="ECO:0000256" key="1">
    <source>
        <dbReference type="SAM" id="MobiDB-lite"/>
    </source>
</evidence>
<evidence type="ECO:0000313" key="3">
    <source>
        <dbReference type="EMBL" id="UYG16437.1"/>
    </source>
</evidence>
<evidence type="ECO:0000313" key="4">
    <source>
        <dbReference type="Proteomes" id="UP001164305"/>
    </source>
</evidence>
<sequence>MSRRLAVLAGIVVSGALFLVARAAWLHASVPDLAGGASEVDVTGGDAAPAVVALAVVAIAASLVTAISSRHVRLVTGPLLALAGIGAGIGATRVLLDPAAHATSAIAEATGVSGSGETVTMTPWPAVALVPAALLVVLGVVVLVAGRRWTRTARFDRAGAPPDAAAVAEDAGIDPRTDPAKAWDALTRGEDPTGRP</sequence>
<protein>
    <submittedName>
        <fullName evidence="3">Trp biosynthesis-associated membrane protein</fullName>
    </submittedName>
</protein>
<proteinExistence type="predicted"/>
<feature type="transmembrane region" description="Helical" evidence="2">
    <location>
        <begin position="79"/>
        <end position="96"/>
    </location>
</feature>
<dbReference type="EMBL" id="CP107020">
    <property type="protein sequence ID" value="UYG16437.1"/>
    <property type="molecule type" value="Genomic_DNA"/>
</dbReference>
<gene>
    <name evidence="3" type="ORF">BRM3_12620</name>
</gene>
<feature type="region of interest" description="Disordered" evidence="1">
    <location>
        <begin position="159"/>
        <end position="196"/>
    </location>
</feature>
<dbReference type="RefSeq" id="WP_263593650.1">
    <property type="nucleotide sequence ID" value="NZ_CP107020.1"/>
</dbReference>
<name>A0ABY6FZX0_9MICO</name>
<keyword evidence="2" id="KW-0472">Membrane</keyword>